<dbReference type="VEuPathDB" id="TriTrypDB:LpyrH10_07_3020"/>
<dbReference type="GO" id="GO:0000077">
    <property type="term" value="P:DNA damage checkpoint signaling"/>
    <property type="evidence" value="ECO:0007669"/>
    <property type="project" value="TreeGrafter"/>
</dbReference>
<proteinExistence type="predicted"/>
<dbReference type="SUPFAM" id="SSF53335">
    <property type="entry name" value="S-adenosyl-L-methionine-dependent methyltransferases"/>
    <property type="match status" value="1"/>
</dbReference>
<evidence type="ECO:0000256" key="5">
    <source>
        <dbReference type="ARBA" id="ARBA00047770"/>
    </source>
</evidence>
<gene>
    <name evidence="7" type="ORF">ABB37_04495</name>
</gene>
<dbReference type="OMA" id="SADWNDE"/>
<dbReference type="EMBL" id="LGTL01000007">
    <property type="protein sequence ID" value="KPA81153.1"/>
    <property type="molecule type" value="Genomic_DNA"/>
</dbReference>
<evidence type="ECO:0000256" key="3">
    <source>
        <dbReference type="ARBA" id="ARBA00022853"/>
    </source>
</evidence>
<dbReference type="PANTHER" id="PTHR21451">
    <property type="entry name" value="HISTONE H3 METHYLTRANSFERASE"/>
    <property type="match status" value="1"/>
</dbReference>
<dbReference type="GO" id="GO:0005634">
    <property type="term" value="C:nucleus"/>
    <property type="evidence" value="ECO:0007669"/>
    <property type="project" value="TreeGrafter"/>
</dbReference>
<evidence type="ECO:0000259" key="6">
    <source>
        <dbReference type="Pfam" id="PF08123"/>
    </source>
</evidence>
<evidence type="ECO:0000313" key="8">
    <source>
        <dbReference type="Proteomes" id="UP000037923"/>
    </source>
</evidence>
<feature type="domain" description="DOT1" evidence="6">
    <location>
        <begin position="146"/>
        <end position="268"/>
    </location>
</feature>
<dbReference type="EC" id="2.1.1.360" evidence="1"/>
<dbReference type="PANTHER" id="PTHR21451:SF23">
    <property type="entry name" value="HISTONE-LYSINE N-METHYLTRANSFERASE, H3 LYSINE-79 SPECIFIC"/>
    <property type="match status" value="1"/>
</dbReference>
<organism evidence="7 8">
    <name type="scientific">Leptomonas pyrrhocoris</name>
    <name type="common">Firebug parasite</name>
    <dbReference type="NCBI Taxonomy" id="157538"/>
    <lineage>
        <taxon>Eukaryota</taxon>
        <taxon>Discoba</taxon>
        <taxon>Euglenozoa</taxon>
        <taxon>Kinetoplastea</taxon>
        <taxon>Metakinetoplastina</taxon>
        <taxon>Trypanosomatida</taxon>
        <taxon>Trypanosomatidae</taxon>
        <taxon>Leishmaniinae</taxon>
        <taxon>Leptomonas</taxon>
    </lineage>
</organism>
<evidence type="ECO:0000313" key="7">
    <source>
        <dbReference type="EMBL" id="KPA81153.1"/>
    </source>
</evidence>
<accession>A0A0M9G2X6</accession>
<dbReference type="InterPro" id="IPR025789">
    <property type="entry name" value="DOT1_dom"/>
</dbReference>
<comment type="catalytic activity">
    <reaction evidence="5">
        <text>L-lysyl(79)-[histone H3] + 3 S-adenosyl-L-methionine = N(6),N(6),N(6)-trimethyl-L-lysyl(79)-[histone H3] + 3 S-adenosyl-L-homocysteine + 3 H(+)</text>
        <dbReference type="Rhea" id="RHEA:60328"/>
        <dbReference type="Rhea" id="RHEA-COMP:15549"/>
        <dbReference type="Rhea" id="RHEA-COMP:15552"/>
        <dbReference type="ChEBI" id="CHEBI:15378"/>
        <dbReference type="ChEBI" id="CHEBI:29969"/>
        <dbReference type="ChEBI" id="CHEBI:57856"/>
        <dbReference type="ChEBI" id="CHEBI:59789"/>
        <dbReference type="ChEBI" id="CHEBI:61961"/>
        <dbReference type="EC" id="2.1.1.360"/>
    </reaction>
</comment>
<dbReference type="Pfam" id="PF08123">
    <property type="entry name" value="DOT1"/>
    <property type="match status" value="1"/>
</dbReference>
<dbReference type="Proteomes" id="UP000037923">
    <property type="component" value="Unassembled WGS sequence"/>
</dbReference>
<reference evidence="7 8" key="1">
    <citation type="submission" date="2015-07" db="EMBL/GenBank/DDBJ databases">
        <title>High-quality genome of monoxenous trypanosomatid Leptomonas pyrrhocoris.</title>
        <authorList>
            <person name="Flegontov P."/>
            <person name="Butenko A."/>
            <person name="Firsov S."/>
            <person name="Vlcek C."/>
            <person name="Logacheva M.D."/>
            <person name="Field M."/>
            <person name="Filatov D."/>
            <person name="Flegontova O."/>
            <person name="Gerasimov E."/>
            <person name="Jackson A.P."/>
            <person name="Kelly S."/>
            <person name="Opperdoes F."/>
            <person name="O'Reilly A."/>
            <person name="Votypka J."/>
            <person name="Yurchenko V."/>
            <person name="Lukes J."/>
        </authorList>
    </citation>
    <scope>NUCLEOTIDE SEQUENCE [LARGE SCALE GENOMIC DNA]</scope>
    <source>
        <strain evidence="7">H10</strain>
    </source>
</reference>
<keyword evidence="8" id="KW-1185">Reference proteome</keyword>
<evidence type="ECO:0000256" key="4">
    <source>
        <dbReference type="ARBA" id="ARBA00029821"/>
    </source>
</evidence>
<dbReference type="RefSeq" id="XP_015659592.1">
    <property type="nucleotide sequence ID" value="XM_015802191.1"/>
</dbReference>
<sequence>MSSAVALFGGAVVGTLVVLKVVLTPRAFRTIAIGVAVGAVGGGSLAYMNRLRHHSITASFKPVGLTAPPPNFTSMQPLLYRHLTEEYESRGELDLGEEHITVQPNVFAQIGILDVNGIRQMWTKAIIPCLRDGRETNLLDSSDGSQADLEAQVVFCDIGSGVGNVCLQVLAETKCPKSVGVEVIPSRIAAAQEASAEAKKLFSDIFAQKKAVWLEEDLVHCASQLKEEGVNVLFTHSWMFDDSLMTKLTEVIAAVPTIECVVTSRKLDDRILASTTLRQKTLMFFSADWNDEAPFYVYGR</sequence>
<comment type="caution">
    <text evidence="7">The sequence shown here is derived from an EMBL/GenBank/DDBJ whole genome shotgun (WGS) entry which is preliminary data.</text>
</comment>
<dbReference type="InterPro" id="IPR029063">
    <property type="entry name" value="SAM-dependent_MTases_sf"/>
</dbReference>
<keyword evidence="3" id="KW-0156">Chromatin regulator</keyword>
<name>A0A0M9G2X6_LEPPY</name>
<dbReference type="OrthoDB" id="443402at2759"/>
<protein>
    <recommendedName>
        <fullName evidence="2">Histone-lysine N-methyltransferase, H3 lysine-79 specific</fullName>
        <ecNumber evidence="1">2.1.1.360</ecNumber>
    </recommendedName>
    <alternativeName>
        <fullName evidence="4">Histone H3-K79 methyltransferase</fullName>
    </alternativeName>
</protein>
<dbReference type="AlphaFoldDB" id="A0A0M9G2X6"/>
<dbReference type="GO" id="GO:0140956">
    <property type="term" value="F:histone H3K79 trimethyltransferase activity"/>
    <property type="evidence" value="ECO:0007669"/>
    <property type="project" value="UniProtKB-EC"/>
</dbReference>
<dbReference type="InterPro" id="IPR030445">
    <property type="entry name" value="H3-K79_meTrfase"/>
</dbReference>
<evidence type="ECO:0000256" key="2">
    <source>
        <dbReference type="ARBA" id="ARBA00020987"/>
    </source>
</evidence>
<evidence type="ECO:0000256" key="1">
    <source>
        <dbReference type="ARBA" id="ARBA00012190"/>
    </source>
</evidence>
<dbReference type="GO" id="GO:0006281">
    <property type="term" value="P:DNA repair"/>
    <property type="evidence" value="ECO:0007669"/>
    <property type="project" value="TreeGrafter"/>
</dbReference>
<dbReference type="Gene3D" id="3.40.50.150">
    <property type="entry name" value="Vaccinia Virus protein VP39"/>
    <property type="match status" value="1"/>
</dbReference>
<dbReference type="GeneID" id="26904786"/>